<dbReference type="EMBL" id="CAMPGE010027099">
    <property type="protein sequence ID" value="CAI2384758.1"/>
    <property type="molecule type" value="Genomic_DNA"/>
</dbReference>
<reference evidence="3" key="1">
    <citation type="submission" date="2023-07" db="EMBL/GenBank/DDBJ databases">
        <authorList>
            <consortium name="AG Swart"/>
            <person name="Singh M."/>
            <person name="Singh A."/>
            <person name="Seah K."/>
            <person name="Emmerich C."/>
        </authorList>
    </citation>
    <scope>NUCLEOTIDE SEQUENCE</scope>
    <source>
        <strain evidence="3">DP1</strain>
    </source>
</reference>
<comment type="caution">
    <text evidence="3">The sequence shown here is derived from an EMBL/GenBank/DDBJ whole genome shotgun (WGS) entry which is preliminary data.</text>
</comment>
<keyword evidence="2" id="KW-0472">Membrane</keyword>
<feature type="transmembrane region" description="Helical" evidence="2">
    <location>
        <begin position="34"/>
        <end position="59"/>
    </location>
</feature>
<feature type="region of interest" description="Disordered" evidence="1">
    <location>
        <begin position="77"/>
        <end position="111"/>
    </location>
</feature>
<keyword evidence="2" id="KW-0812">Transmembrane</keyword>
<sequence length="138" mass="15831">MCGDIFDCPFDYKCCSNHECIRTYETCPFVLETWMIVVIVIVGIVAVSAGIGAIVFFCIRSRKRASQNRYYQMHKQHQYNPQQAFPTPQYQQPNVTGQPVYNPSSPVYKQPGAYNNQVGFRPAQNQNLTQPQTQFPQN</sequence>
<evidence type="ECO:0000313" key="3">
    <source>
        <dbReference type="EMBL" id="CAI2384758.1"/>
    </source>
</evidence>
<organism evidence="3 4">
    <name type="scientific">Euplotes crassus</name>
    <dbReference type="NCBI Taxonomy" id="5936"/>
    <lineage>
        <taxon>Eukaryota</taxon>
        <taxon>Sar</taxon>
        <taxon>Alveolata</taxon>
        <taxon>Ciliophora</taxon>
        <taxon>Intramacronucleata</taxon>
        <taxon>Spirotrichea</taxon>
        <taxon>Hypotrichia</taxon>
        <taxon>Euplotida</taxon>
        <taxon>Euplotidae</taxon>
        <taxon>Moneuplotes</taxon>
    </lineage>
</organism>
<evidence type="ECO:0000313" key="4">
    <source>
        <dbReference type="Proteomes" id="UP001295684"/>
    </source>
</evidence>
<gene>
    <name evidence="3" type="ORF">ECRASSUSDP1_LOCUS26293</name>
</gene>
<keyword evidence="2" id="KW-1133">Transmembrane helix</keyword>
<dbReference type="AlphaFoldDB" id="A0AAD2D9T9"/>
<feature type="compositionally biased region" description="Polar residues" evidence="1">
    <location>
        <begin position="78"/>
        <end position="111"/>
    </location>
</feature>
<dbReference type="Proteomes" id="UP001295684">
    <property type="component" value="Unassembled WGS sequence"/>
</dbReference>
<proteinExistence type="predicted"/>
<keyword evidence="4" id="KW-1185">Reference proteome</keyword>
<evidence type="ECO:0000256" key="2">
    <source>
        <dbReference type="SAM" id="Phobius"/>
    </source>
</evidence>
<evidence type="ECO:0000256" key="1">
    <source>
        <dbReference type="SAM" id="MobiDB-lite"/>
    </source>
</evidence>
<protein>
    <submittedName>
        <fullName evidence="3">Uncharacterized protein</fullName>
    </submittedName>
</protein>
<name>A0AAD2D9T9_EUPCR</name>
<accession>A0AAD2D9T9</accession>